<sequence length="65" mass="7467">MLWQYFTFNKKPVATASDGCKQIRKNLHGNTEQLSLAIEYQDLTGLTIYKGVIHVFLSQYLSVED</sequence>
<protein>
    <submittedName>
        <fullName evidence="1">Uncharacterized protein</fullName>
    </submittedName>
</protein>
<reference evidence="1 2" key="1">
    <citation type="submission" date="2015-06" db="EMBL/GenBank/DDBJ databases">
        <authorList>
            <person name="Xie B.-B."/>
            <person name="Rong J.-C."/>
            <person name="Qin Q.-L."/>
            <person name="Zhang Y.-Z."/>
        </authorList>
    </citation>
    <scope>NUCLEOTIDE SEQUENCE [LARGE SCALE GENOMIC DNA]</scope>
    <source>
        <strain evidence="1 2">JCM 20779</strain>
    </source>
</reference>
<keyword evidence="2" id="KW-1185">Reference proteome</keyword>
<proteinExistence type="predicted"/>
<evidence type="ECO:0000313" key="1">
    <source>
        <dbReference type="EMBL" id="ATD08613.1"/>
    </source>
</evidence>
<accession>A0ABM6NIS9</accession>
<gene>
    <name evidence="1" type="ORF">PPIS_a3909</name>
</gene>
<dbReference type="Proteomes" id="UP000016521">
    <property type="component" value="Chromosome I"/>
</dbReference>
<evidence type="ECO:0000313" key="2">
    <source>
        <dbReference type="Proteomes" id="UP000016521"/>
    </source>
</evidence>
<name>A0ABM6NIS9_PSEO7</name>
<organism evidence="1 2">
    <name type="scientific">Pseudoalteromonas piscicida</name>
    <dbReference type="NCBI Taxonomy" id="43662"/>
    <lineage>
        <taxon>Bacteria</taxon>
        <taxon>Pseudomonadati</taxon>
        <taxon>Pseudomonadota</taxon>
        <taxon>Gammaproteobacteria</taxon>
        <taxon>Alteromonadales</taxon>
        <taxon>Pseudoalteromonadaceae</taxon>
        <taxon>Pseudoalteromonas</taxon>
    </lineage>
</organism>
<dbReference type="EMBL" id="CP011924">
    <property type="protein sequence ID" value="ATD08613.1"/>
    <property type="molecule type" value="Genomic_DNA"/>
</dbReference>